<evidence type="ECO:0000313" key="3">
    <source>
        <dbReference type="Proteomes" id="UP001549313"/>
    </source>
</evidence>
<dbReference type="Proteomes" id="UP001549313">
    <property type="component" value="Unassembled WGS sequence"/>
</dbReference>
<comment type="caution">
    <text evidence="2">The sequence shown here is derived from an EMBL/GenBank/DDBJ whole genome shotgun (WGS) entry which is preliminary data.</text>
</comment>
<dbReference type="RefSeq" id="WP_354088805.1">
    <property type="nucleotide sequence ID" value="NZ_JBEPTF010000002.1"/>
</dbReference>
<keyword evidence="3" id="KW-1185">Reference proteome</keyword>
<protein>
    <submittedName>
        <fullName evidence="2">Uncharacterized protein</fullName>
    </submittedName>
</protein>
<organism evidence="2 3">
    <name type="scientific">Brevundimonas faecalis</name>
    <dbReference type="NCBI Taxonomy" id="947378"/>
    <lineage>
        <taxon>Bacteria</taxon>
        <taxon>Pseudomonadati</taxon>
        <taxon>Pseudomonadota</taxon>
        <taxon>Alphaproteobacteria</taxon>
        <taxon>Caulobacterales</taxon>
        <taxon>Caulobacteraceae</taxon>
        <taxon>Brevundimonas</taxon>
    </lineage>
</organism>
<reference evidence="2 3" key="1">
    <citation type="submission" date="2024-06" db="EMBL/GenBank/DDBJ databases">
        <title>Sorghum-associated microbial communities from plants grown in Nebraska, USA.</title>
        <authorList>
            <person name="Schachtman D."/>
        </authorList>
    </citation>
    <scope>NUCLEOTIDE SEQUENCE [LARGE SCALE GENOMIC DNA]</scope>
    <source>
        <strain evidence="2 3">2814</strain>
    </source>
</reference>
<gene>
    <name evidence="2" type="ORF">ABIE19_001784</name>
</gene>
<feature type="chain" id="PRO_5045060143" evidence="1">
    <location>
        <begin position="23"/>
        <end position="164"/>
    </location>
</feature>
<accession>A0ABV2RB94</accession>
<feature type="signal peptide" evidence="1">
    <location>
        <begin position="1"/>
        <end position="22"/>
    </location>
</feature>
<dbReference type="EMBL" id="JBEPTF010000002">
    <property type="protein sequence ID" value="MET4683854.1"/>
    <property type="molecule type" value="Genomic_DNA"/>
</dbReference>
<proteinExistence type="predicted"/>
<evidence type="ECO:0000256" key="1">
    <source>
        <dbReference type="SAM" id="SignalP"/>
    </source>
</evidence>
<evidence type="ECO:0000313" key="2">
    <source>
        <dbReference type="EMBL" id="MET4683854.1"/>
    </source>
</evidence>
<sequence length="164" mass="18145">MKHSAAVALAIAALLAAGETNACTLLPLSFTFLTAPAAFEAEVTKVRRVQPREWEESMGPVYVADFRLAGPARLRTLPSYRWATKDDCGPIFPVKEGQRVLLLLEADPVEAQRLFTEIITSSHGEDPPAPAPIDGSAYRAPMEVYPYTNDLSRIQSLLERYQRE</sequence>
<keyword evidence="1" id="KW-0732">Signal</keyword>
<name>A0ABV2RB94_9CAUL</name>